<comment type="subcellular location">
    <subcellularLocation>
        <location evidence="1">Membrane</location>
        <topology evidence="1">Multi-pass membrane protein</topology>
    </subcellularLocation>
</comment>
<dbReference type="PROSITE" id="PS00138">
    <property type="entry name" value="SUBTILASE_SER"/>
    <property type="match status" value="1"/>
</dbReference>
<evidence type="ECO:0000256" key="1">
    <source>
        <dbReference type="ARBA" id="ARBA00004141"/>
    </source>
</evidence>
<dbReference type="GO" id="GO:0006508">
    <property type="term" value="P:proteolysis"/>
    <property type="evidence" value="ECO:0007669"/>
    <property type="project" value="UniProtKB-KW"/>
</dbReference>
<feature type="transmembrane region" description="Helical" evidence="10">
    <location>
        <begin position="269"/>
        <end position="289"/>
    </location>
</feature>
<feature type="transmembrane region" description="Helical" evidence="10">
    <location>
        <begin position="216"/>
        <end position="232"/>
    </location>
</feature>
<dbReference type="SUPFAM" id="SSF52743">
    <property type="entry name" value="Subtilisin-like"/>
    <property type="match status" value="1"/>
</dbReference>
<evidence type="ECO:0000256" key="10">
    <source>
        <dbReference type="SAM" id="Phobius"/>
    </source>
</evidence>
<feature type="transmembrane region" description="Helical" evidence="10">
    <location>
        <begin position="156"/>
        <end position="177"/>
    </location>
</feature>
<dbReference type="GO" id="GO:0004252">
    <property type="term" value="F:serine-type endopeptidase activity"/>
    <property type="evidence" value="ECO:0007669"/>
    <property type="project" value="InterPro"/>
</dbReference>
<dbReference type="InterPro" id="IPR006043">
    <property type="entry name" value="NCS2"/>
</dbReference>
<comment type="similarity">
    <text evidence="2">Belongs to the nucleobase:cation symporter-2 (NCS2) (TC 2.A.40) family.</text>
</comment>
<dbReference type="PROSITE" id="PS51892">
    <property type="entry name" value="SUBTILASE"/>
    <property type="match status" value="1"/>
</dbReference>
<keyword evidence="4 10" id="KW-0812">Transmembrane</keyword>
<evidence type="ECO:0000313" key="12">
    <source>
        <dbReference type="EMBL" id="PWZ38692.1"/>
    </source>
</evidence>
<dbReference type="InterPro" id="IPR000209">
    <property type="entry name" value="Peptidase_S8/S53_dom"/>
</dbReference>
<dbReference type="PANTHER" id="PTHR11119">
    <property type="entry name" value="XANTHINE-URACIL / VITAMIN C PERMEASE FAMILY MEMBER"/>
    <property type="match status" value="1"/>
</dbReference>
<evidence type="ECO:0000256" key="7">
    <source>
        <dbReference type="ARBA" id="ARBA00022989"/>
    </source>
</evidence>
<evidence type="ECO:0000256" key="5">
    <source>
        <dbReference type="ARBA" id="ARBA00022801"/>
    </source>
</evidence>
<organism evidence="12">
    <name type="scientific">Zea mays</name>
    <name type="common">Maize</name>
    <dbReference type="NCBI Taxonomy" id="4577"/>
    <lineage>
        <taxon>Eukaryota</taxon>
        <taxon>Viridiplantae</taxon>
        <taxon>Streptophyta</taxon>
        <taxon>Embryophyta</taxon>
        <taxon>Tracheophyta</taxon>
        <taxon>Spermatophyta</taxon>
        <taxon>Magnoliopsida</taxon>
        <taxon>Liliopsida</taxon>
        <taxon>Poales</taxon>
        <taxon>Poaceae</taxon>
        <taxon>PACMAD clade</taxon>
        <taxon>Panicoideae</taxon>
        <taxon>Andropogonodae</taxon>
        <taxon>Andropogoneae</taxon>
        <taxon>Tripsacinae</taxon>
        <taxon>Zea</taxon>
    </lineage>
</organism>
<dbReference type="Pfam" id="PF00860">
    <property type="entry name" value="Xan_ur_permease"/>
    <property type="match status" value="1"/>
</dbReference>
<feature type="transmembrane region" description="Helical" evidence="10">
    <location>
        <begin position="183"/>
        <end position="204"/>
    </location>
</feature>
<evidence type="ECO:0000256" key="4">
    <source>
        <dbReference type="ARBA" id="ARBA00022692"/>
    </source>
</evidence>
<feature type="domain" description="Peptidase S8/S53" evidence="11">
    <location>
        <begin position="3"/>
        <end position="49"/>
    </location>
</feature>
<evidence type="ECO:0000256" key="3">
    <source>
        <dbReference type="ARBA" id="ARBA00022670"/>
    </source>
</evidence>
<accession>A0A3L6FV07</accession>
<evidence type="ECO:0000259" key="11">
    <source>
        <dbReference type="Pfam" id="PF00082"/>
    </source>
</evidence>
<keyword evidence="6" id="KW-0720">Serine protease</keyword>
<dbReference type="EMBL" id="NCVQ01000003">
    <property type="protein sequence ID" value="PWZ38692.1"/>
    <property type="molecule type" value="Genomic_DNA"/>
</dbReference>
<dbReference type="InterPro" id="IPR023828">
    <property type="entry name" value="Peptidase_S8_Ser-AS"/>
</dbReference>
<keyword evidence="5" id="KW-0378">Hydrolase</keyword>
<dbReference type="Gene3D" id="3.40.50.200">
    <property type="entry name" value="Peptidase S8/S53 domain"/>
    <property type="match status" value="1"/>
</dbReference>
<dbReference type="GO" id="GO:0022857">
    <property type="term" value="F:transmembrane transporter activity"/>
    <property type="evidence" value="ECO:0007669"/>
    <property type="project" value="InterPro"/>
</dbReference>
<evidence type="ECO:0000256" key="9">
    <source>
        <dbReference type="PROSITE-ProRule" id="PRU01240"/>
    </source>
</evidence>
<gene>
    <name evidence="12" type="primary">NAT12_1</name>
    <name evidence="12" type="ORF">Zm00014a_007151</name>
</gene>
<evidence type="ECO:0000256" key="8">
    <source>
        <dbReference type="ARBA" id="ARBA00023136"/>
    </source>
</evidence>
<evidence type="ECO:0000256" key="2">
    <source>
        <dbReference type="ARBA" id="ARBA00008821"/>
    </source>
</evidence>
<proteinExistence type="inferred from homology"/>
<comment type="caution">
    <text evidence="12">The sequence shown here is derived from an EMBL/GenBank/DDBJ whole genome shotgun (WGS) entry which is preliminary data.</text>
</comment>
<evidence type="ECO:0000256" key="6">
    <source>
        <dbReference type="ARBA" id="ARBA00022825"/>
    </source>
</evidence>
<dbReference type="AlphaFoldDB" id="A0A3L6FV07"/>
<dbReference type="ExpressionAtlas" id="A0A3L6FV07">
    <property type="expression patterns" value="baseline"/>
</dbReference>
<dbReference type="InterPro" id="IPR036852">
    <property type="entry name" value="Peptidase_S8/S53_dom_sf"/>
</dbReference>
<keyword evidence="3" id="KW-0645">Protease</keyword>
<dbReference type="GO" id="GO:0016020">
    <property type="term" value="C:membrane"/>
    <property type="evidence" value="ECO:0007669"/>
    <property type="project" value="UniProtKB-SubCell"/>
</dbReference>
<protein>
    <submittedName>
        <fullName evidence="12">Nucleobase-ascorbate transporter 12</fullName>
    </submittedName>
</protein>
<keyword evidence="8 10" id="KW-0472">Membrane</keyword>
<name>A0A3L6FV07_MAIZE</name>
<dbReference type="Proteomes" id="UP000251960">
    <property type="component" value="Chromosome 2"/>
</dbReference>
<reference evidence="12" key="1">
    <citation type="journal article" date="2018" name="Nat. Genet.">
        <title>Extensive intraspecific gene order and gene structural variations between Mo17 and other maize genomes.</title>
        <authorList>
            <person name="Sun S."/>
            <person name="Zhou Y."/>
            <person name="Chen J."/>
            <person name="Shi J."/>
            <person name="Zhao H."/>
            <person name="Zhao H."/>
            <person name="Song W."/>
            <person name="Zhang M."/>
            <person name="Cui Y."/>
            <person name="Dong X."/>
            <person name="Liu H."/>
            <person name="Ma X."/>
            <person name="Jiao Y."/>
            <person name="Wang B."/>
            <person name="Wei X."/>
            <person name="Stein J.C."/>
            <person name="Glaubitz J.C."/>
            <person name="Lu F."/>
            <person name="Yu G."/>
            <person name="Liang C."/>
            <person name="Fengler K."/>
            <person name="Li B."/>
            <person name="Rafalski A."/>
            <person name="Schnable P.S."/>
            <person name="Ware D.H."/>
            <person name="Buckler E.S."/>
            <person name="Lai J."/>
        </authorList>
    </citation>
    <scope>NUCLEOTIDE SEQUENCE [LARGE SCALE GENOMIC DNA]</scope>
    <source>
        <tissue evidence="12">Seedling</tissue>
    </source>
</reference>
<dbReference type="Pfam" id="PF00082">
    <property type="entry name" value="Peptidase_S8"/>
    <property type="match status" value="1"/>
</dbReference>
<keyword evidence="7 10" id="KW-1133">Transmembrane helix</keyword>
<comment type="caution">
    <text evidence="9">Lacks conserved residue(s) required for the propagation of feature annotation.</text>
</comment>
<sequence>MLMNGTSMSSPSACGGVALLVSGMKVEGIPLSPYSVPSIIENTAASISNAPEEKLTTGNGLLQVDRSNHLTPVYLLFKFVSPHNMFVPFQLKVGSYHASSLFVATRPPTYGVVSRGIGVEGVSTVLAGLWGTGVGSATITENVHTIAVTKMGSRRAVGFGAILLVLLSIVGKVGAFIASIPDVMVAALLCFMWAMLCALGLSNLHYSATGSSRNSIIVGLALFLSLSVPSYFQQYGVHPSANSSVPTYFQPYVVASHGPVHIGSGGVNYVLNTILSFNMAIAFLVALVLDNTVPGGRQERGLYVWSEAEATMRESTFMKDYELPFKIGRLFRWVKCVGL</sequence>
<comment type="similarity">
    <text evidence="9">Belongs to the peptidase S8 family.</text>
</comment>